<reference evidence="2" key="1">
    <citation type="journal article" date="2020" name="Nat. Commun.">
        <title>Genome sequence of the cluster root forming white lupin.</title>
        <authorList>
            <person name="Hufnagel B."/>
            <person name="Marques A."/>
            <person name="Soriano A."/>
            <person name="Marques L."/>
            <person name="Divol F."/>
            <person name="Doumas P."/>
            <person name="Sallet E."/>
            <person name="Mancinotti D."/>
            <person name="Carrere S."/>
            <person name="Marande W."/>
            <person name="Arribat S."/>
            <person name="Keller J."/>
            <person name="Huneau C."/>
            <person name="Blein T."/>
            <person name="Aime D."/>
            <person name="Laguerre M."/>
            <person name="Taylor J."/>
            <person name="Schubert V."/>
            <person name="Nelson M."/>
            <person name="Geu-Flores F."/>
            <person name="Crespi M."/>
            <person name="Gallardo-Guerrero K."/>
            <person name="Delaux P.-M."/>
            <person name="Salse J."/>
            <person name="Berges H."/>
            <person name="Guyot R."/>
            <person name="Gouzy J."/>
            <person name="Peret B."/>
        </authorList>
    </citation>
    <scope>NUCLEOTIDE SEQUENCE [LARGE SCALE GENOMIC DNA]</scope>
    <source>
        <strain evidence="2">cv. Amiga</strain>
    </source>
</reference>
<sequence>MVHPQAIMGASMDITRMSYLPGHKRCTYPAPFACSFGFFWSKQCIIDVSRIS</sequence>
<organism evidence="1 2">
    <name type="scientific">Lupinus albus</name>
    <name type="common">White lupine</name>
    <name type="synonym">Lupinus termis</name>
    <dbReference type="NCBI Taxonomy" id="3870"/>
    <lineage>
        <taxon>Eukaryota</taxon>
        <taxon>Viridiplantae</taxon>
        <taxon>Streptophyta</taxon>
        <taxon>Embryophyta</taxon>
        <taxon>Tracheophyta</taxon>
        <taxon>Spermatophyta</taxon>
        <taxon>Magnoliopsida</taxon>
        <taxon>eudicotyledons</taxon>
        <taxon>Gunneridae</taxon>
        <taxon>Pentapetalae</taxon>
        <taxon>rosids</taxon>
        <taxon>fabids</taxon>
        <taxon>Fabales</taxon>
        <taxon>Fabaceae</taxon>
        <taxon>Papilionoideae</taxon>
        <taxon>50 kb inversion clade</taxon>
        <taxon>genistoids sensu lato</taxon>
        <taxon>core genistoids</taxon>
        <taxon>Genisteae</taxon>
        <taxon>Lupinus</taxon>
    </lineage>
</organism>
<keyword evidence="2" id="KW-1185">Reference proteome</keyword>
<accession>A0A6A4QJE0</accession>
<dbReference type="Proteomes" id="UP000447434">
    <property type="component" value="Chromosome 5"/>
</dbReference>
<proteinExistence type="predicted"/>
<comment type="caution">
    <text evidence="1">The sequence shown here is derived from an EMBL/GenBank/DDBJ whole genome shotgun (WGS) entry which is preliminary data.</text>
</comment>
<name>A0A6A4QJE0_LUPAL</name>
<protein>
    <submittedName>
        <fullName evidence="1">Uncharacterized protein</fullName>
    </submittedName>
</protein>
<evidence type="ECO:0000313" key="2">
    <source>
        <dbReference type="Proteomes" id="UP000447434"/>
    </source>
</evidence>
<dbReference type="EMBL" id="WOCE01000005">
    <property type="protein sequence ID" value="KAE9614298.1"/>
    <property type="molecule type" value="Genomic_DNA"/>
</dbReference>
<dbReference type="AlphaFoldDB" id="A0A6A4QJE0"/>
<gene>
    <name evidence="1" type="ORF">Lalb_Chr05g0226451</name>
</gene>
<evidence type="ECO:0000313" key="1">
    <source>
        <dbReference type="EMBL" id="KAE9614298.1"/>
    </source>
</evidence>